<dbReference type="InterPro" id="IPR006558">
    <property type="entry name" value="LamG-like"/>
</dbReference>
<evidence type="ECO:0000256" key="2">
    <source>
        <dbReference type="ARBA" id="ARBA00023157"/>
    </source>
</evidence>
<evidence type="ECO:0000313" key="5">
    <source>
        <dbReference type="Proteomes" id="UP000229526"/>
    </source>
</evidence>
<name>A0A2H0UNG4_9BACT</name>
<dbReference type="EMBL" id="PFBD01000015">
    <property type="protein sequence ID" value="PIR87206.1"/>
    <property type="molecule type" value="Genomic_DNA"/>
</dbReference>
<reference evidence="5" key="1">
    <citation type="submission" date="2017-09" db="EMBL/GenBank/DDBJ databases">
        <title>Depth-based differentiation of microbial function through sediment-hosted aquifers and enrichment of novel symbionts in the deep terrestrial subsurface.</title>
        <authorList>
            <person name="Probst A.J."/>
            <person name="Ladd B."/>
            <person name="Jarett J.K."/>
            <person name="Geller-Mcgrath D.E."/>
            <person name="Sieber C.M.K."/>
            <person name="Emerson J.B."/>
            <person name="Anantharaman K."/>
            <person name="Thomas B.C."/>
            <person name="Malmstrom R."/>
            <person name="Stieglmeier M."/>
            <person name="Klingl A."/>
            <person name="Woyke T."/>
            <person name="Ryan C.M."/>
            <person name="Banfield J.F."/>
        </authorList>
    </citation>
    <scope>NUCLEOTIDE SEQUENCE [LARGE SCALE GENOMIC DNA]</scope>
</reference>
<sequence>MENSDWVTGKRGKALDFDGGSSSEYATTGSFSQFSGGKVTASAWVKKAANSQNGFIVSKSPVNTNWQLFLQGTALYWGAVSPQLSCGFGDQYLDVWTHVVGVQDGTTGQIYINGVQCASGTIGAFTESSSAILIGKHSANNYYFSGSIDEFRIYSRALSATEVLQLYNMSQ</sequence>
<dbReference type="AlphaFoldDB" id="A0A2H0UNG4"/>
<evidence type="ECO:0000259" key="3">
    <source>
        <dbReference type="SMART" id="SM00560"/>
    </source>
</evidence>
<feature type="domain" description="LamG-like jellyroll fold" evidence="3">
    <location>
        <begin position="37"/>
        <end position="161"/>
    </location>
</feature>
<dbReference type="Pfam" id="PF13385">
    <property type="entry name" value="Laminin_G_3"/>
    <property type="match status" value="1"/>
</dbReference>
<protein>
    <recommendedName>
        <fullName evidence="3">LamG-like jellyroll fold domain-containing protein</fullName>
    </recommendedName>
</protein>
<dbReference type="Proteomes" id="UP000229526">
    <property type="component" value="Unassembled WGS sequence"/>
</dbReference>
<dbReference type="SMART" id="SM00560">
    <property type="entry name" value="LamGL"/>
    <property type="match status" value="1"/>
</dbReference>
<keyword evidence="1" id="KW-0732">Signal</keyword>
<keyword evidence="2" id="KW-1015">Disulfide bond</keyword>
<dbReference type="InterPro" id="IPR013320">
    <property type="entry name" value="ConA-like_dom_sf"/>
</dbReference>
<comment type="caution">
    <text evidence="4">The sequence shown here is derived from an EMBL/GenBank/DDBJ whole genome shotgun (WGS) entry which is preliminary data.</text>
</comment>
<organism evidence="4 5">
    <name type="scientific">Candidatus Harrisonbacteria bacterium CG10_big_fil_rev_8_21_14_0_10_49_15</name>
    <dbReference type="NCBI Taxonomy" id="1974587"/>
    <lineage>
        <taxon>Bacteria</taxon>
        <taxon>Candidatus Harrisoniibacteriota</taxon>
    </lineage>
</organism>
<evidence type="ECO:0000256" key="1">
    <source>
        <dbReference type="ARBA" id="ARBA00022729"/>
    </source>
</evidence>
<evidence type="ECO:0000313" key="4">
    <source>
        <dbReference type="EMBL" id="PIR87206.1"/>
    </source>
</evidence>
<dbReference type="Gene3D" id="2.60.120.200">
    <property type="match status" value="1"/>
</dbReference>
<dbReference type="SUPFAM" id="SSF49899">
    <property type="entry name" value="Concanavalin A-like lectins/glucanases"/>
    <property type="match status" value="1"/>
</dbReference>
<proteinExistence type="predicted"/>
<accession>A0A2H0UNG4</accession>
<gene>
    <name evidence="4" type="ORF">COU11_01475</name>
</gene>